<evidence type="ECO:0008006" key="4">
    <source>
        <dbReference type="Google" id="ProtNLM"/>
    </source>
</evidence>
<gene>
    <name evidence="2" type="ORF">DFP98_102324</name>
</gene>
<evidence type="ECO:0000256" key="1">
    <source>
        <dbReference type="SAM" id="Phobius"/>
    </source>
</evidence>
<comment type="caution">
    <text evidence="2">The sequence shown here is derived from an EMBL/GenBank/DDBJ whole genome shotgun (WGS) entry which is preliminary data.</text>
</comment>
<proteinExistence type="predicted"/>
<sequence length="58" mass="6251">MTLAKIMRCVTAGLFLAVFAIGLLPFLLVFFLTDVSGLSDLDPTPIYTLVNKFIGGSK</sequence>
<name>A0A3D9KMN1_9BACL</name>
<keyword evidence="1" id="KW-0812">Transmembrane</keyword>
<protein>
    <recommendedName>
        <fullName evidence="4">Carbohydrate ABC transporter permease</fullName>
    </recommendedName>
</protein>
<keyword evidence="1" id="KW-0472">Membrane</keyword>
<feature type="transmembrane region" description="Helical" evidence="1">
    <location>
        <begin position="12"/>
        <end position="32"/>
    </location>
</feature>
<evidence type="ECO:0000313" key="2">
    <source>
        <dbReference type="EMBL" id="RED87842.1"/>
    </source>
</evidence>
<reference evidence="2 3" key="1">
    <citation type="submission" date="2018-07" db="EMBL/GenBank/DDBJ databases">
        <title>Genomic Encyclopedia of Type Strains, Phase III (KMG-III): the genomes of soil and plant-associated and newly described type strains.</title>
        <authorList>
            <person name="Whitman W."/>
        </authorList>
    </citation>
    <scope>NUCLEOTIDE SEQUENCE [LARGE SCALE GENOMIC DNA]</scope>
    <source>
        <strain evidence="2 3">CECT 7287</strain>
    </source>
</reference>
<dbReference type="RefSeq" id="WP_181917470.1">
    <property type="nucleotide sequence ID" value="NZ_QRDZ01000002.1"/>
</dbReference>
<accession>A0A3D9KMN1</accession>
<dbReference type="EMBL" id="QRDZ01000002">
    <property type="protein sequence ID" value="RED87842.1"/>
    <property type="molecule type" value="Genomic_DNA"/>
</dbReference>
<organism evidence="2 3">
    <name type="scientific">Cohnella phaseoli</name>
    <dbReference type="NCBI Taxonomy" id="456490"/>
    <lineage>
        <taxon>Bacteria</taxon>
        <taxon>Bacillati</taxon>
        <taxon>Bacillota</taxon>
        <taxon>Bacilli</taxon>
        <taxon>Bacillales</taxon>
        <taxon>Paenibacillaceae</taxon>
        <taxon>Cohnella</taxon>
    </lineage>
</organism>
<dbReference type="Proteomes" id="UP000256977">
    <property type="component" value="Unassembled WGS sequence"/>
</dbReference>
<keyword evidence="3" id="KW-1185">Reference proteome</keyword>
<keyword evidence="1" id="KW-1133">Transmembrane helix</keyword>
<dbReference type="AlphaFoldDB" id="A0A3D9KMN1"/>
<evidence type="ECO:0000313" key="3">
    <source>
        <dbReference type="Proteomes" id="UP000256977"/>
    </source>
</evidence>